<dbReference type="SMART" id="SM00028">
    <property type="entry name" value="TPR"/>
    <property type="match status" value="4"/>
</dbReference>
<keyword evidence="5" id="KW-1185">Reference proteome</keyword>
<dbReference type="PROSITE" id="PS51257">
    <property type="entry name" value="PROKAR_LIPOPROTEIN"/>
    <property type="match status" value="1"/>
</dbReference>
<dbReference type="Gene3D" id="1.25.40.10">
    <property type="entry name" value="Tetratricopeptide repeat domain"/>
    <property type="match status" value="1"/>
</dbReference>
<evidence type="ECO:0000256" key="1">
    <source>
        <dbReference type="PROSITE-ProRule" id="PRU00339"/>
    </source>
</evidence>
<evidence type="ECO:0000256" key="2">
    <source>
        <dbReference type="SAM" id="MobiDB-lite"/>
    </source>
</evidence>
<protein>
    <submittedName>
        <fullName evidence="4">Uncharacterized protein</fullName>
    </submittedName>
</protein>
<dbReference type="STRING" id="1759059.ATE48_05080"/>
<dbReference type="InterPro" id="IPR052384">
    <property type="entry name" value="TMTC_O-mannosyltransferase"/>
</dbReference>
<dbReference type="GO" id="GO:0035269">
    <property type="term" value="P:protein O-linked glycosylation via mannose"/>
    <property type="evidence" value="ECO:0007669"/>
    <property type="project" value="TreeGrafter"/>
</dbReference>
<feature type="region of interest" description="Disordered" evidence="2">
    <location>
        <begin position="30"/>
        <end position="49"/>
    </location>
</feature>
<dbReference type="RefSeq" id="WP_066768462.1">
    <property type="nucleotide sequence ID" value="NZ_CP013244.1"/>
</dbReference>
<evidence type="ECO:0000256" key="3">
    <source>
        <dbReference type="SAM" id="SignalP"/>
    </source>
</evidence>
<feature type="signal peptide" evidence="3">
    <location>
        <begin position="1"/>
        <end position="19"/>
    </location>
</feature>
<keyword evidence="1" id="KW-0802">TPR repeat</keyword>
<feature type="chain" id="PRO_5008518715" evidence="3">
    <location>
        <begin position="20"/>
        <end position="269"/>
    </location>
</feature>
<dbReference type="AlphaFoldDB" id="A0A1B1AFI5"/>
<organism evidence="4 5">
    <name type="scientific">Candidatus Viadribacter manganicus</name>
    <dbReference type="NCBI Taxonomy" id="1759059"/>
    <lineage>
        <taxon>Bacteria</taxon>
        <taxon>Pseudomonadati</taxon>
        <taxon>Pseudomonadota</taxon>
        <taxon>Alphaproteobacteria</taxon>
        <taxon>Hyphomonadales</taxon>
        <taxon>Hyphomonadaceae</taxon>
        <taxon>Candidatus Viadribacter</taxon>
    </lineage>
</organism>
<accession>A0A1B1AFI5</accession>
<dbReference type="InParanoid" id="A0A1B1AFI5"/>
<dbReference type="PIRSF" id="PIRSF035836">
    <property type="entry name" value="UCP035836"/>
    <property type="match status" value="1"/>
</dbReference>
<dbReference type="KEGG" id="cbot:ATE48_05080"/>
<feature type="compositionally biased region" description="Low complexity" evidence="2">
    <location>
        <begin position="30"/>
        <end position="43"/>
    </location>
</feature>
<keyword evidence="3" id="KW-0732">Signal</keyword>
<dbReference type="EMBL" id="CP013244">
    <property type="protein sequence ID" value="ANP45329.1"/>
    <property type="molecule type" value="Genomic_DNA"/>
</dbReference>
<dbReference type="InterPro" id="IPR019734">
    <property type="entry name" value="TPR_rpt"/>
</dbReference>
<dbReference type="PANTHER" id="PTHR44216">
    <property type="entry name" value="PROTEIN O-MANNOSYL-TRANSFERASE TMTC2"/>
    <property type="match status" value="1"/>
</dbReference>
<evidence type="ECO:0000313" key="5">
    <source>
        <dbReference type="Proteomes" id="UP000092498"/>
    </source>
</evidence>
<sequence length="269" mass="29127">MSRKLAALPFALIAVSSLAACATTGEGSSQTAASAATGALPGARPIDRRAREQVSREDALTQMAFWAGEYQTFPNDIEAAQRFSEALRKGGRTDRAAQIAAEALSRFPEDRQLLTTFGYSQITLGRPQQALRPLALVAAGEPDNWRIRSALGAALDQLGRFDEARRAYTEALALQPNNPRILTNLGVSHLMAGEPADAEPILRQAVQQPGAPAEARQNLAISLALQGRFDEAEQIERVDLSPAQAAQNIQYLRGLLSDPRRWNDMGRGR</sequence>
<dbReference type="Proteomes" id="UP000092498">
    <property type="component" value="Chromosome"/>
</dbReference>
<dbReference type="PANTHER" id="PTHR44216:SF3">
    <property type="entry name" value="PROTEIN O-MANNOSYL-TRANSFERASE TMTC2"/>
    <property type="match status" value="1"/>
</dbReference>
<evidence type="ECO:0000313" key="4">
    <source>
        <dbReference type="EMBL" id="ANP45329.1"/>
    </source>
</evidence>
<dbReference type="InterPro" id="IPR014596">
    <property type="entry name" value="UCP035836"/>
</dbReference>
<proteinExistence type="predicted"/>
<dbReference type="PROSITE" id="PS50005">
    <property type="entry name" value="TPR"/>
    <property type="match status" value="1"/>
</dbReference>
<dbReference type="GO" id="GO:0000030">
    <property type="term" value="F:mannosyltransferase activity"/>
    <property type="evidence" value="ECO:0007669"/>
    <property type="project" value="TreeGrafter"/>
</dbReference>
<feature type="repeat" description="TPR" evidence="1">
    <location>
        <begin position="145"/>
        <end position="178"/>
    </location>
</feature>
<dbReference type="Pfam" id="PF13374">
    <property type="entry name" value="TPR_10"/>
    <property type="match status" value="1"/>
</dbReference>
<dbReference type="InterPro" id="IPR011990">
    <property type="entry name" value="TPR-like_helical_dom_sf"/>
</dbReference>
<gene>
    <name evidence="4" type="ORF">ATE48_05080</name>
</gene>
<dbReference type="OrthoDB" id="422579at2"/>
<dbReference type="Pfam" id="PF13432">
    <property type="entry name" value="TPR_16"/>
    <property type="match status" value="1"/>
</dbReference>
<reference evidence="4 5" key="1">
    <citation type="submission" date="2015-11" db="EMBL/GenBank/DDBJ databases">
        <title>Whole-Genome Sequence of Candidatus Oderbacter manganicum from the National Park Lower Oder Valley, Germany.</title>
        <authorList>
            <person name="Braun B."/>
            <person name="Liere K."/>
            <person name="Szewzyk U."/>
        </authorList>
    </citation>
    <scope>NUCLEOTIDE SEQUENCE [LARGE SCALE GENOMIC DNA]</scope>
    <source>
        <strain evidence="4 5">OTSz_A_272</strain>
    </source>
</reference>
<dbReference type="SUPFAM" id="SSF48452">
    <property type="entry name" value="TPR-like"/>
    <property type="match status" value="1"/>
</dbReference>
<name>A0A1B1AFI5_9PROT</name>